<accession>A0ABS2BKU4</accession>
<sequence length="142" mass="16764">MNASETEQQFWLLCETVDAADTVESRVPDLEPLLLKVLQLAKTEQENRDTLVKCFVQLVDGSREMSRWIVLFCMRELKWPEIQLAANDRFERAGGARAPRLMNWISDINWVYDDTLWEHADFFWYFWSQEHPGEPWPCQPAA</sequence>
<comment type="caution">
    <text evidence="1">The sequence shown here is derived from an EMBL/GenBank/DDBJ whole genome shotgun (WGS) entry which is preliminary data.</text>
</comment>
<proteinExistence type="predicted"/>
<evidence type="ECO:0000313" key="2">
    <source>
        <dbReference type="Proteomes" id="UP000809431"/>
    </source>
</evidence>
<dbReference type="EMBL" id="JAESND010000004">
    <property type="protein sequence ID" value="MBM3116075.1"/>
    <property type="molecule type" value="Genomic_DNA"/>
</dbReference>
<gene>
    <name evidence="1" type="ORF">JMJ54_09535</name>
</gene>
<dbReference type="Proteomes" id="UP000809431">
    <property type="component" value="Unassembled WGS sequence"/>
</dbReference>
<organism evidence="1 2">
    <name type="scientific">Jeongeupia naejangsanensis</name>
    <dbReference type="NCBI Taxonomy" id="613195"/>
    <lineage>
        <taxon>Bacteria</taxon>
        <taxon>Pseudomonadati</taxon>
        <taxon>Pseudomonadota</taxon>
        <taxon>Betaproteobacteria</taxon>
        <taxon>Neisseriales</taxon>
        <taxon>Chitinibacteraceae</taxon>
        <taxon>Jeongeupia</taxon>
    </lineage>
</organism>
<keyword evidence="2" id="KW-1185">Reference proteome</keyword>
<name>A0ABS2BKU4_9NEIS</name>
<dbReference type="RefSeq" id="WP_203538152.1">
    <property type="nucleotide sequence ID" value="NZ_JAESND010000004.1"/>
</dbReference>
<evidence type="ECO:0000313" key="1">
    <source>
        <dbReference type="EMBL" id="MBM3116075.1"/>
    </source>
</evidence>
<protein>
    <submittedName>
        <fullName evidence="1">Uncharacterized protein</fullName>
    </submittedName>
</protein>
<reference evidence="1 2" key="1">
    <citation type="submission" date="2021-01" db="EMBL/GenBank/DDBJ databases">
        <title>Draft Genome Sequence and Polyhydroxyalkanoate Biosynthetic Potential of Jeongeupia naejangsanensis Type Strain DSM 24253.</title>
        <authorList>
            <person name="Turrini P."/>
            <person name="Artuso I."/>
            <person name="Lugli G.A."/>
            <person name="Frangipani E."/>
            <person name="Ventura M."/>
            <person name="Visca P."/>
        </authorList>
    </citation>
    <scope>NUCLEOTIDE SEQUENCE [LARGE SCALE GENOMIC DNA]</scope>
    <source>
        <strain evidence="1 2">DSM 24253</strain>
    </source>
</reference>